<accession>A0A1I4LLD5</accession>
<gene>
    <name evidence="5" type="ORF">SAMN04487943_10584</name>
</gene>
<evidence type="ECO:0000259" key="4">
    <source>
        <dbReference type="PROSITE" id="PS50949"/>
    </source>
</evidence>
<organism evidence="5 6">
    <name type="scientific">Gracilibacillus orientalis</name>
    <dbReference type="NCBI Taxonomy" id="334253"/>
    <lineage>
        <taxon>Bacteria</taxon>
        <taxon>Bacillati</taxon>
        <taxon>Bacillota</taxon>
        <taxon>Bacilli</taxon>
        <taxon>Bacillales</taxon>
        <taxon>Bacillaceae</taxon>
        <taxon>Gracilibacillus</taxon>
    </lineage>
</organism>
<sequence length="127" mass="14805">MNQDFHDKKPIFMQIKEKIEDQIVNDQLKENEQIPSTTNMVHFYKVNHITISKGTNLLVDEGIIYKKRGVGMFVAPEAKEKLFKKRQKKFADDYIMPMMQEAKKLGLTDQYIIDLILKKKGSGNDEV</sequence>
<dbReference type="RefSeq" id="WP_091483652.1">
    <property type="nucleotide sequence ID" value="NZ_FOTR01000005.1"/>
</dbReference>
<evidence type="ECO:0000256" key="1">
    <source>
        <dbReference type="ARBA" id="ARBA00023015"/>
    </source>
</evidence>
<dbReference type="AlphaFoldDB" id="A0A1I4LLD5"/>
<dbReference type="CDD" id="cd07377">
    <property type="entry name" value="WHTH_GntR"/>
    <property type="match status" value="1"/>
</dbReference>
<dbReference type="OrthoDB" id="162505at2"/>
<dbReference type="SUPFAM" id="SSF46785">
    <property type="entry name" value="Winged helix' DNA-binding domain"/>
    <property type="match status" value="1"/>
</dbReference>
<dbReference type="Pfam" id="PF00392">
    <property type="entry name" value="GntR"/>
    <property type="match status" value="1"/>
</dbReference>
<evidence type="ECO:0000313" key="5">
    <source>
        <dbReference type="EMBL" id="SFL91701.1"/>
    </source>
</evidence>
<dbReference type="SMART" id="SM00345">
    <property type="entry name" value="HTH_GNTR"/>
    <property type="match status" value="1"/>
</dbReference>
<reference evidence="6" key="1">
    <citation type="submission" date="2016-10" db="EMBL/GenBank/DDBJ databases">
        <authorList>
            <person name="Varghese N."/>
            <person name="Submissions S."/>
        </authorList>
    </citation>
    <scope>NUCLEOTIDE SEQUENCE [LARGE SCALE GENOMIC DNA]</scope>
    <source>
        <strain evidence="6">CGMCC 1.4250</strain>
    </source>
</reference>
<protein>
    <submittedName>
        <fullName evidence="5">DNA-binding transcriptional regulator YhcF, GntR family</fullName>
    </submittedName>
</protein>
<keyword evidence="2 5" id="KW-0238">DNA-binding</keyword>
<dbReference type="Proteomes" id="UP000198565">
    <property type="component" value="Unassembled WGS sequence"/>
</dbReference>
<proteinExistence type="predicted"/>
<evidence type="ECO:0000256" key="2">
    <source>
        <dbReference type="ARBA" id="ARBA00023125"/>
    </source>
</evidence>
<dbReference type="PROSITE" id="PS50949">
    <property type="entry name" value="HTH_GNTR"/>
    <property type="match status" value="1"/>
</dbReference>
<dbReference type="PANTHER" id="PTHR38445:SF10">
    <property type="entry name" value="GNTR-FAMILY TRANSCRIPTIONAL REGULATOR"/>
    <property type="match status" value="1"/>
</dbReference>
<name>A0A1I4LLD5_9BACI</name>
<evidence type="ECO:0000256" key="3">
    <source>
        <dbReference type="ARBA" id="ARBA00023163"/>
    </source>
</evidence>
<dbReference type="Gene3D" id="1.10.10.10">
    <property type="entry name" value="Winged helix-like DNA-binding domain superfamily/Winged helix DNA-binding domain"/>
    <property type="match status" value="1"/>
</dbReference>
<keyword evidence="3" id="KW-0804">Transcription</keyword>
<keyword evidence="6" id="KW-1185">Reference proteome</keyword>
<feature type="domain" description="HTH gntR-type" evidence="4">
    <location>
        <begin position="9"/>
        <end position="77"/>
    </location>
</feature>
<dbReference type="EMBL" id="FOTR01000005">
    <property type="protein sequence ID" value="SFL91701.1"/>
    <property type="molecule type" value="Genomic_DNA"/>
</dbReference>
<dbReference type="GO" id="GO:0003677">
    <property type="term" value="F:DNA binding"/>
    <property type="evidence" value="ECO:0007669"/>
    <property type="project" value="UniProtKB-KW"/>
</dbReference>
<dbReference type="InterPro" id="IPR036388">
    <property type="entry name" value="WH-like_DNA-bd_sf"/>
</dbReference>
<dbReference type="InterPro" id="IPR036390">
    <property type="entry name" value="WH_DNA-bd_sf"/>
</dbReference>
<keyword evidence="1" id="KW-0805">Transcription regulation</keyword>
<dbReference type="PANTHER" id="PTHR38445">
    <property type="entry name" value="HTH-TYPE TRANSCRIPTIONAL REPRESSOR YTRA"/>
    <property type="match status" value="1"/>
</dbReference>
<evidence type="ECO:0000313" key="6">
    <source>
        <dbReference type="Proteomes" id="UP000198565"/>
    </source>
</evidence>
<dbReference type="GO" id="GO:0003700">
    <property type="term" value="F:DNA-binding transcription factor activity"/>
    <property type="evidence" value="ECO:0007669"/>
    <property type="project" value="InterPro"/>
</dbReference>
<dbReference type="STRING" id="334253.SAMN04487943_10584"/>
<dbReference type="InterPro" id="IPR000524">
    <property type="entry name" value="Tscrpt_reg_HTH_GntR"/>
</dbReference>